<protein>
    <submittedName>
        <fullName evidence="3">Acyl-CoA desaturase</fullName>
    </submittedName>
</protein>
<dbReference type="PIRSF" id="PIRSF015921">
    <property type="entry name" value="FA_sphinglp_des"/>
    <property type="match status" value="1"/>
</dbReference>
<dbReference type="Pfam" id="PF00487">
    <property type="entry name" value="FA_desaturase"/>
    <property type="match status" value="1"/>
</dbReference>
<dbReference type="Proteomes" id="UP000488299">
    <property type="component" value="Unassembled WGS sequence"/>
</dbReference>
<comment type="caution">
    <text evidence="3">The sequence shown here is derived from an EMBL/GenBank/DDBJ whole genome shotgun (WGS) entry which is preliminary data.</text>
</comment>
<dbReference type="PANTHER" id="PTHR19353:SF19">
    <property type="entry name" value="DELTA(5) FATTY ACID DESATURASE C-RELATED"/>
    <property type="match status" value="1"/>
</dbReference>
<organism evidence="3 4">
    <name type="scientific">Rudanella paleaurantiibacter</name>
    <dbReference type="NCBI Taxonomy" id="2614655"/>
    <lineage>
        <taxon>Bacteria</taxon>
        <taxon>Pseudomonadati</taxon>
        <taxon>Bacteroidota</taxon>
        <taxon>Cytophagia</taxon>
        <taxon>Cytophagales</taxon>
        <taxon>Cytophagaceae</taxon>
        <taxon>Rudanella</taxon>
    </lineage>
</organism>
<accession>A0A7J5TU09</accession>
<dbReference type="PANTHER" id="PTHR19353">
    <property type="entry name" value="FATTY ACID DESATURASE 2"/>
    <property type="match status" value="1"/>
</dbReference>
<evidence type="ECO:0000313" key="3">
    <source>
        <dbReference type="EMBL" id="KAB7727283.1"/>
    </source>
</evidence>
<gene>
    <name evidence="3" type="ORF">F5984_21895</name>
</gene>
<dbReference type="InterPro" id="IPR012171">
    <property type="entry name" value="Fatty_acid_desaturase"/>
</dbReference>
<feature type="transmembrane region" description="Helical" evidence="1">
    <location>
        <begin position="40"/>
        <end position="58"/>
    </location>
</feature>
<reference evidence="3 4" key="1">
    <citation type="submission" date="2019-10" db="EMBL/GenBank/DDBJ databases">
        <title>Rudanella paleaurantiibacter sp. nov., isolated from sludge.</title>
        <authorList>
            <person name="Xu S.Q."/>
        </authorList>
    </citation>
    <scope>NUCLEOTIDE SEQUENCE [LARGE SCALE GENOMIC DNA]</scope>
    <source>
        <strain evidence="3 4">HX-22-17</strain>
    </source>
</reference>
<proteinExistence type="predicted"/>
<feature type="transmembrane region" description="Helical" evidence="1">
    <location>
        <begin position="231"/>
        <end position="252"/>
    </location>
</feature>
<dbReference type="InterPro" id="IPR005804">
    <property type="entry name" value="FA_desaturase_dom"/>
</dbReference>
<evidence type="ECO:0000256" key="1">
    <source>
        <dbReference type="SAM" id="Phobius"/>
    </source>
</evidence>
<dbReference type="GO" id="GO:0016020">
    <property type="term" value="C:membrane"/>
    <property type="evidence" value="ECO:0007669"/>
    <property type="project" value="TreeGrafter"/>
</dbReference>
<evidence type="ECO:0000313" key="4">
    <source>
        <dbReference type="Proteomes" id="UP000488299"/>
    </source>
</evidence>
<dbReference type="GO" id="GO:0008610">
    <property type="term" value="P:lipid biosynthetic process"/>
    <property type="evidence" value="ECO:0007669"/>
    <property type="project" value="UniProtKB-ARBA"/>
</dbReference>
<sequence length="375" mass="42086">MSNNLKFTAAHSSTFYATLRGRVDAYFAGQGISSHANGAMWFKAIFFLAGYVVLYGLILSNLFGVWAMLGLSIVLGVFAACIGFNVSHDGLHGAFSARPWVNRLMGNSFYLLGANPYVWKLTHNVVHHTYTNIPGHDEDIELAPGLVRLNPEDPLFAWHRFQHIYTFPLYALASLSWVARKDYKKFYQKQIGQHKTPKHPRREHINLFVGKGLYYIAFLIVPYLVLPLAWWQVLLGFVAMHLAEGLVLGLVFQLAHVVEGTEFPLPHGSGTMPDTWASHQLQTTANFAPSSPVAAFICGGLNRQVEHHLFPKVCHIHYPALAPIVRATAAEYGLPYLENKSFGSALYSHYRMLHKLGRPLEKRVKEPVRMSVGAY</sequence>
<name>A0A7J5TU09_9BACT</name>
<keyword evidence="4" id="KW-1185">Reference proteome</keyword>
<feature type="domain" description="Fatty acid desaturase" evidence="2">
    <location>
        <begin position="65"/>
        <end position="338"/>
    </location>
</feature>
<dbReference type="RefSeq" id="WP_152126361.1">
    <property type="nucleotide sequence ID" value="NZ_WELI01000011.1"/>
</dbReference>
<dbReference type="GO" id="GO:0016717">
    <property type="term" value="F:oxidoreductase activity, acting on paired donors, with oxidation of a pair of donors resulting in the reduction of molecular oxygen to two molecules of water"/>
    <property type="evidence" value="ECO:0007669"/>
    <property type="project" value="TreeGrafter"/>
</dbReference>
<keyword evidence="1" id="KW-0472">Membrane</keyword>
<dbReference type="EMBL" id="WELI01000011">
    <property type="protein sequence ID" value="KAB7727283.1"/>
    <property type="molecule type" value="Genomic_DNA"/>
</dbReference>
<feature type="transmembrane region" description="Helical" evidence="1">
    <location>
        <begin position="161"/>
        <end position="179"/>
    </location>
</feature>
<feature type="transmembrane region" description="Helical" evidence="1">
    <location>
        <begin position="205"/>
        <end position="225"/>
    </location>
</feature>
<keyword evidence="1" id="KW-0812">Transmembrane</keyword>
<dbReference type="AlphaFoldDB" id="A0A7J5TU09"/>
<dbReference type="CDD" id="cd03506">
    <property type="entry name" value="Delta6-FADS-like"/>
    <property type="match status" value="1"/>
</dbReference>
<feature type="transmembrane region" description="Helical" evidence="1">
    <location>
        <begin position="65"/>
        <end position="86"/>
    </location>
</feature>
<evidence type="ECO:0000259" key="2">
    <source>
        <dbReference type="Pfam" id="PF00487"/>
    </source>
</evidence>
<keyword evidence="1" id="KW-1133">Transmembrane helix</keyword>